<feature type="DNA-binding region" description="OmpR/PhoB-type" evidence="5">
    <location>
        <begin position="124"/>
        <end position="220"/>
    </location>
</feature>
<dbReference type="PROSITE" id="PS51755">
    <property type="entry name" value="OMPR_PHOB"/>
    <property type="match status" value="1"/>
</dbReference>
<dbReference type="SMART" id="SM00862">
    <property type="entry name" value="Trans_reg_C"/>
    <property type="match status" value="1"/>
</dbReference>
<proteinExistence type="predicted"/>
<dbReference type="InterPro" id="IPR001789">
    <property type="entry name" value="Sig_transdc_resp-reg_receiver"/>
</dbReference>
<dbReference type="EMBL" id="SJZB01000042">
    <property type="protein sequence ID" value="TCJ12847.1"/>
    <property type="molecule type" value="Genomic_DNA"/>
</dbReference>
<keyword evidence="9" id="KW-1185">Reference proteome</keyword>
<accession>A0A4R1B7B5</accession>
<dbReference type="InterPro" id="IPR001867">
    <property type="entry name" value="OmpR/PhoB-type_DNA-bd"/>
</dbReference>
<dbReference type="SMART" id="SM00448">
    <property type="entry name" value="REC"/>
    <property type="match status" value="1"/>
</dbReference>
<dbReference type="InterPro" id="IPR011006">
    <property type="entry name" value="CheY-like_superfamily"/>
</dbReference>
<dbReference type="SUPFAM" id="SSF52172">
    <property type="entry name" value="CheY-like"/>
    <property type="match status" value="1"/>
</dbReference>
<organism evidence="8 9">
    <name type="scientific">Parasulfuritortus cantonensis</name>
    <dbReference type="NCBI Taxonomy" id="2528202"/>
    <lineage>
        <taxon>Bacteria</taxon>
        <taxon>Pseudomonadati</taxon>
        <taxon>Pseudomonadota</taxon>
        <taxon>Betaproteobacteria</taxon>
        <taxon>Nitrosomonadales</taxon>
        <taxon>Thiobacillaceae</taxon>
        <taxon>Parasulfuritortus</taxon>
    </lineage>
</organism>
<evidence type="ECO:0000259" key="6">
    <source>
        <dbReference type="PROSITE" id="PS50110"/>
    </source>
</evidence>
<evidence type="ECO:0000256" key="2">
    <source>
        <dbReference type="ARBA" id="ARBA00023125"/>
    </source>
</evidence>
<dbReference type="Gene3D" id="1.10.10.10">
    <property type="entry name" value="Winged helix-like DNA-binding domain superfamily/Winged helix DNA-binding domain"/>
    <property type="match status" value="1"/>
</dbReference>
<dbReference type="Pfam" id="PF00486">
    <property type="entry name" value="Trans_reg_C"/>
    <property type="match status" value="1"/>
</dbReference>
<dbReference type="Pfam" id="PF00072">
    <property type="entry name" value="Response_reg"/>
    <property type="match status" value="1"/>
</dbReference>
<evidence type="ECO:0000256" key="4">
    <source>
        <dbReference type="PROSITE-ProRule" id="PRU00169"/>
    </source>
</evidence>
<keyword evidence="2 5" id="KW-0238">DNA-binding</keyword>
<dbReference type="PANTHER" id="PTHR48111:SF67">
    <property type="entry name" value="TRANSCRIPTIONAL REGULATORY PROTEIN TCTD"/>
    <property type="match status" value="1"/>
</dbReference>
<evidence type="ECO:0000313" key="9">
    <source>
        <dbReference type="Proteomes" id="UP000295443"/>
    </source>
</evidence>
<dbReference type="GO" id="GO:0032993">
    <property type="term" value="C:protein-DNA complex"/>
    <property type="evidence" value="ECO:0007669"/>
    <property type="project" value="TreeGrafter"/>
</dbReference>
<evidence type="ECO:0000256" key="1">
    <source>
        <dbReference type="ARBA" id="ARBA00023015"/>
    </source>
</evidence>
<dbReference type="RefSeq" id="WP_131447692.1">
    <property type="nucleotide sequence ID" value="NZ_SJZB01000042.1"/>
</dbReference>
<dbReference type="CDD" id="cd00383">
    <property type="entry name" value="trans_reg_C"/>
    <property type="match status" value="1"/>
</dbReference>
<dbReference type="CDD" id="cd17624">
    <property type="entry name" value="REC_OmpR_PmrA-like"/>
    <property type="match status" value="1"/>
</dbReference>
<dbReference type="OrthoDB" id="9802426at2"/>
<feature type="domain" description="OmpR/PhoB-type" evidence="7">
    <location>
        <begin position="124"/>
        <end position="220"/>
    </location>
</feature>
<dbReference type="GO" id="GO:0000156">
    <property type="term" value="F:phosphorelay response regulator activity"/>
    <property type="evidence" value="ECO:0007669"/>
    <property type="project" value="TreeGrafter"/>
</dbReference>
<dbReference type="AlphaFoldDB" id="A0A4R1B7B5"/>
<evidence type="ECO:0000256" key="3">
    <source>
        <dbReference type="ARBA" id="ARBA00023163"/>
    </source>
</evidence>
<dbReference type="PANTHER" id="PTHR48111">
    <property type="entry name" value="REGULATOR OF RPOS"/>
    <property type="match status" value="1"/>
</dbReference>
<comment type="caution">
    <text evidence="8">The sequence shown here is derived from an EMBL/GenBank/DDBJ whole genome shotgun (WGS) entry which is preliminary data.</text>
</comment>
<evidence type="ECO:0000259" key="7">
    <source>
        <dbReference type="PROSITE" id="PS51755"/>
    </source>
</evidence>
<feature type="modified residue" description="4-aspartylphosphate" evidence="4">
    <location>
        <position position="51"/>
    </location>
</feature>
<dbReference type="InterPro" id="IPR039420">
    <property type="entry name" value="WalR-like"/>
</dbReference>
<keyword evidence="3" id="KW-0804">Transcription</keyword>
<keyword evidence="1" id="KW-0805">Transcription regulation</keyword>
<keyword evidence="4" id="KW-0597">Phosphoprotein</keyword>
<protein>
    <submittedName>
        <fullName evidence="8">Response regulator transcription factor</fullName>
    </submittedName>
</protein>
<gene>
    <name evidence="8" type="ORF">EZJ19_11450</name>
</gene>
<evidence type="ECO:0000313" key="8">
    <source>
        <dbReference type="EMBL" id="TCJ12847.1"/>
    </source>
</evidence>
<dbReference type="GO" id="GO:0000976">
    <property type="term" value="F:transcription cis-regulatory region binding"/>
    <property type="evidence" value="ECO:0007669"/>
    <property type="project" value="TreeGrafter"/>
</dbReference>
<evidence type="ECO:0000256" key="5">
    <source>
        <dbReference type="PROSITE-ProRule" id="PRU01091"/>
    </source>
</evidence>
<reference evidence="8 9" key="1">
    <citation type="submission" date="2019-03" db="EMBL/GenBank/DDBJ databases">
        <title>Genome sequence of Thiobacillaceae bacterium LSR1, a sulfur-oxidizing bacterium isolated from freshwater sediment.</title>
        <authorList>
            <person name="Li S."/>
        </authorList>
    </citation>
    <scope>NUCLEOTIDE SEQUENCE [LARGE SCALE GENOMIC DNA]</scope>
    <source>
        <strain evidence="8 9">LSR1</strain>
    </source>
</reference>
<dbReference type="GO" id="GO:0006355">
    <property type="term" value="P:regulation of DNA-templated transcription"/>
    <property type="evidence" value="ECO:0007669"/>
    <property type="project" value="InterPro"/>
</dbReference>
<dbReference type="Proteomes" id="UP000295443">
    <property type="component" value="Unassembled WGS sequence"/>
</dbReference>
<dbReference type="Gene3D" id="6.10.250.690">
    <property type="match status" value="1"/>
</dbReference>
<name>A0A4R1B7B5_9PROT</name>
<dbReference type="Gene3D" id="3.40.50.2300">
    <property type="match status" value="1"/>
</dbReference>
<feature type="domain" description="Response regulatory" evidence="6">
    <location>
        <begin position="2"/>
        <end position="116"/>
    </location>
</feature>
<dbReference type="GO" id="GO:0005829">
    <property type="term" value="C:cytosol"/>
    <property type="evidence" value="ECO:0007669"/>
    <property type="project" value="TreeGrafter"/>
</dbReference>
<dbReference type="InterPro" id="IPR036388">
    <property type="entry name" value="WH-like_DNA-bd_sf"/>
</dbReference>
<dbReference type="PROSITE" id="PS50110">
    <property type="entry name" value="RESPONSE_REGULATORY"/>
    <property type="match status" value="1"/>
</dbReference>
<sequence length="221" mass="23850">MRILIVEDDEVLADSLVRAMVAAGYAADHADDGEVALAMLLDGCYDLAILDINLPRMDGLAILRHARAAKKTLPVILLTARDSVGDRVLGLDLGADDYLTKPFSVAELEARVRALLRRGQGGGAATLTCGSLEFDSVGRRVTLAGEVVELSARELAVLETLLFRQGKVVSKEQLIESLCAWGEEVTPNAIEVYMHRLRKKLEPGGVGIRTVRGLGYLLDKA</sequence>